<feature type="chain" id="PRO_5045800989" description="Alpha-L-rhamnosidase" evidence="1">
    <location>
        <begin position="31"/>
        <end position="211"/>
    </location>
</feature>
<comment type="caution">
    <text evidence="2">The sequence shown here is derived from an EMBL/GenBank/DDBJ whole genome shotgun (WGS) entry which is preliminary data.</text>
</comment>
<gene>
    <name evidence="2" type="ORF">NPE20_22460</name>
</gene>
<dbReference type="Gene3D" id="2.60.40.10">
    <property type="entry name" value="Immunoglobulins"/>
    <property type="match status" value="1"/>
</dbReference>
<dbReference type="PANTHER" id="PTHR33307">
    <property type="entry name" value="ALPHA-RHAMNOSIDASE (EUROFUNG)"/>
    <property type="match status" value="1"/>
</dbReference>
<dbReference type="Gene3D" id="2.60.120.260">
    <property type="entry name" value="Galactose-binding domain-like"/>
    <property type="match status" value="1"/>
</dbReference>
<accession>A0ABT1T807</accession>
<evidence type="ECO:0000256" key="1">
    <source>
        <dbReference type="SAM" id="SignalP"/>
    </source>
</evidence>
<dbReference type="Pfam" id="PF25788">
    <property type="entry name" value="Ig_Rha78A_N"/>
    <property type="match status" value="1"/>
</dbReference>
<dbReference type="RefSeq" id="WP_256540942.1">
    <property type="nucleotide sequence ID" value="NZ_JANHOH010000009.1"/>
</dbReference>
<organism evidence="2 3">
    <name type="scientific">Mucilaginibacter aquariorum</name>
    <dbReference type="NCBI Taxonomy" id="2967225"/>
    <lineage>
        <taxon>Bacteria</taxon>
        <taxon>Pseudomonadati</taxon>
        <taxon>Bacteroidota</taxon>
        <taxon>Sphingobacteriia</taxon>
        <taxon>Sphingobacteriales</taxon>
        <taxon>Sphingobacteriaceae</taxon>
        <taxon>Mucilaginibacter</taxon>
    </lineage>
</organism>
<name>A0ABT1T807_9SPHI</name>
<dbReference type="PANTHER" id="PTHR33307:SF6">
    <property type="entry name" value="ALPHA-RHAMNOSIDASE (EUROFUNG)-RELATED"/>
    <property type="match status" value="1"/>
</dbReference>
<evidence type="ECO:0000313" key="2">
    <source>
        <dbReference type="EMBL" id="MCQ6960760.1"/>
    </source>
</evidence>
<dbReference type="Proteomes" id="UP001204376">
    <property type="component" value="Unassembled WGS sequence"/>
</dbReference>
<keyword evidence="3" id="KW-1185">Reference proteome</keyword>
<dbReference type="EMBL" id="JANHOH010000009">
    <property type="protein sequence ID" value="MCQ6960760.1"/>
    <property type="molecule type" value="Genomic_DNA"/>
</dbReference>
<reference evidence="2 3" key="1">
    <citation type="submission" date="2022-07" db="EMBL/GenBank/DDBJ databases">
        <title>Mucilaginibacter sp. JC4.</title>
        <authorList>
            <person name="Le V."/>
            <person name="Ko S.-R."/>
            <person name="Ahn C.-Y."/>
            <person name="Oh H.-M."/>
        </authorList>
    </citation>
    <scope>NUCLEOTIDE SEQUENCE [LARGE SCALE GENOMIC DNA]</scope>
    <source>
        <strain evidence="2 3">JC4</strain>
    </source>
</reference>
<evidence type="ECO:0000313" key="3">
    <source>
        <dbReference type="Proteomes" id="UP001204376"/>
    </source>
</evidence>
<keyword evidence="1" id="KW-0732">Signal</keyword>
<dbReference type="InterPro" id="IPR013783">
    <property type="entry name" value="Ig-like_fold"/>
</dbReference>
<proteinExistence type="predicted"/>
<protein>
    <recommendedName>
        <fullName evidence="4">Alpha-L-rhamnosidase</fullName>
    </recommendedName>
</protein>
<dbReference type="InterPro" id="IPR016007">
    <property type="entry name" value="Alpha_rhamnosid"/>
</dbReference>
<evidence type="ECO:0008006" key="4">
    <source>
        <dbReference type="Google" id="ProtNLM"/>
    </source>
</evidence>
<feature type="signal peptide" evidence="1">
    <location>
        <begin position="1"/>
        <end position="30"/>
    </location>
</feature>
<sequence length="211" mass="23452">MNFRCFKGSCLSLVILLVLSTIFNCSLANAQAGAITLKCEHLKSPMGVDEPHPRLSWQINDRKPGAAQSAYTVVVSKDSARLTSGAGTVWNSGKVRSAACLITYKGRTLEPFTRYYWKVRTWDRNGVLMTDSKPAYFETGMIDMGNWTGAWISDGGSISKLQAPYSRKTFKTVKRIRSARAYIAVAGLYSFSNIPFDRTGSKARDARFFSF</sequence>